<feature type="chain" id="PRO_5043351499" description="Palmitoyl-protein thioesterase 1" evidence="2">
    <location>
        <begin position="21"/>
        <end position="298"/>
    </location>
</feature>
<sequence length="298" mass="32698">MANKFIFLILICSLTTAVLSLPFVVFHGIAETCSDMEEFIQILEKDSGSQGQCIVLGHTVEDSVFVPIMDQVVLACQKVKELDELKNGYNLIGLSQGGLISRGLVEFCDEAPPVKNFISIGGPQAGVASAPNCSSNAICGILGDLINIVPVYSSYIQSFAAPCNYMKIPTKIDQYLKGCKFLPYANNEKPGFFNATYKERFASLQNLVLVMFEDETVIVPKESSWFGYYPDGSTDVVLPFNETTLYKEDLIGLKTLHEAGKVTFLKAFGGHLNLSDALFEMILPFLKDDELDVQIAVA</sequence>
<feature type="signal peptide" evidence="2">
    <location>
        <begin position="1"/>
        <end position="20"/>
    </location>
</feature>
<keyword evidence="2" id="KW-0732">Signal</keyword>
<dbReference type="SUPFAM" id="SSF53474">
    <property type="entry name" value="alpha/beta-Hydrolases"/>
    <property type="match status" value="1"/>
</dbReference>
<dbReference type="GO" id="GO:0016790">
    <property type="term" value="F:thiolester hydrolase activity"/>
    <property type="evidence" value="ECO:0007669"/>
    <property type="project" value="TreeGrafter"/>
</dbReference>
<evidence type="ECO:0008006" key="5">
    <source>
        <dbReference type="Google" id="ProtNLM"/>
    </source>
</evidence>
<protein>
    <recommendedName>
        <fullName evidence="5">Palmitoyl-protein thioesterase 1</fullName>
    </recommendedName>
</protein>
<reference evidence="3" key="1">
    <citation type="submission" date="2024-03" db="EMBL/GenBank/DDBJ databases">
        <title>WGS assembly of Saponaria officinalis var. Norfolk2.</title>
        <authorList>
            <person name="Jenkins J."/>
            <person name="Shu S."/>
            <person name="Grimwood J."/>
            <person name="Barry K."/>
            <person name="Goodstein D."/>
            <person name="Schmutz J."/>
            <person name="Leebens-Mack J."/>
            <person name="Osbourn A."/>
        </authorList>
    </citation>
    <scope>NUCLEOTIDE SEQUENCE [LARGE SCALE GENOMIC DNA]</scope>
    <source>
        <strain evidence="3">JIC</strain>
    </source>
</reference>
<name>A0AAW1NGQ5_SAPOF</name>
<evidence type="ECO:0000313" key="3">
    <source>
        <dbReference type="EMBL" id="KAK9757772.1"/>
    </source>
</evidence>
<dbReference type="Gene3D" id="3.40.50.1820">
    <property type="entry name" value="alpha/beta hydrolase"/>
    <property type="match status" value="1"/>
</dbReference>
<organism evidence="3 4">
    <name type="scientific">Saponaria officinalis</name>
    <name type="common">Common soapwort</name>
    <name type="synonym">Lychnis saponaria</name>
    <dbReference type="NCBI Taxonomy" id="3572"/>
    <lineage>
        <taxon>Eukaryota</taxon>
        <taxon>Viridiplantae</taxon>
        <taxon>Streptophyta</taxon>
        <taxon>Embryophyta</taxon>
        <taxon>Tracheophyta</taxon>
        <taxon>Spermatophyta</taxon>
        <taxon>Magnoliopsida</taxon>
        <taxon>eudicotyledons</taxon>
        <taxon>Gunneridae</taxon>
        <taxon>Pentapetalae</taxon>
        <taxon>Caryophyllales</taxon>
        <taxon>Caryophyllaceae</taxon>
        <taxon>Caryophylleae</taxon>
        <taxon>Saponaria</taxon>
    </lineage>
</organism>
<comment type="caution">
    <text evidence="3">The sequence shown here is derived from an EMBL/GenBank/DDBJ whole genome shotgun (WGS) entry which is preliminary data.</text>
</comment>
<dbReference type="PANTHER" id="PTHR11247">
    <property type="entry name" value="PALMITOYL-PROTEIN THIOESTERASE/DOLICHYLDIPHOSPHATASE 1"/>
    <property type="match status" value="1"/>
</dbReference>
<dbReference type="Pfam" id="PF02089">
    <property type="entry name" value="Palm_thioest"/>
    <property type="match status" value="1"/>
</dbReference>
<gene>
    <name evidence="3" type="ORF">RND81_01G184800</name>
</gene>
<evidence type="ECO:0000313" key="4">
    <source>
        <dbReference type="Proteomes" id="UP001443914"/>
    </source>
</evidence>
<dbReference type="EMBL" id="JBDFQZ010000001">
    <property type="protein sequence ID" value="KAK9757772.1"/>
    <property type="molecule type" value="Genomic_DNA"/>
</dbReference>
<dbReference type="Proteomes" id="UP001443914">
    <property type="component" value="Unassembled WGS sequence"/>
</dbReference>
<dbReference type="PANTHER" id="PTHR11247:SF79">
    <property type="entry name" value="ALPHA_BETA-HYDROLASES SUPERFAMILY PROTEIN"/>
    <property type="match status" value="1"/>
</dbReference>
<dbReference type="AlphaFoldDB" id="A0AAW1NGQ5"/>
<evidence type="ECO:0000256" key="2">
    <source>
        <dbReference type="SAM" id="SignalP"/>
    </source>
</evidence>
<proteinExistence type="predicted"/>
<accession>A0AAW1NGQ5</accession>
<dbReference type="InterPro" id="IPR029058">
    <property type="entry name" value="AB_hydrolase_fold"/>
</dbReference>
<keyword evidence="1" id="KW-0378">Hydrolase</keyword>
<evidence type="ECO:0000256" key="1">
    <source>
        <dbReference type="ARBA" id="ARBA00022801"/>
    </source>
</evidence>
<keyword evidence="4" id="KW-1185">Reference proteome</keyword>